<organism evidence="1 2">
    <name type="scientific">Hevea brasiliensis</name>
    <name type="common">Para rubber tree</name>
    <name type="synonym">Siphonia brasiliensis</name>
    <dbReference type="NCBI Taxonomy" id="3981"/>
    <lineage>
        <taxon>Eukaryota</taxon>
        <taxon>Viridiplantae</taxon>
        <taxon>Streptophyta</taxon>
        <taxon>Embryophyta</taxon>
        <taxon>Tracheophyta</taxon>
        <taxon>Spermatophyta</taxon>
        <taxon>Magnoliopsida</taxon>
        <taxon>eudicotyledons</taxon>
        <taxon>Gunneridae</taxon>
        <taxon>Pentapetalae</taxon>
        <taxon>rosids</taxon>
        <taxon>fabids</taxon>
        <taxon>Malpighiales</taxon>
        <taxon>Euphorbiaceae</taxon>
        <taxon>Crotonoideae</taxon>
        <taxon>Micrandreae</taxon>
        <taxon>Hevea</taxon>
    </lineage>
</organism>
<dbReference type="EMBL" id="JAAGAX010000004">
    <property type="protein sequence ID" value="KAF2317104.1"/>
    <property type="molecule type" value="Genomic_DNA"/>
</dbReference>
<dbReference type="Proteomes" id="UP000467840">
    <property type="component" value="Chromosome 6"/>
</dbReference>
<dbReference type="PANTHER" id="PTHR37392:SF1">
    <property type="entry name" value="OS09G0556800 PROTEIN"/>
    <property type="match status" value="1"/>
</dbReference>
<gene>
    <name evidence="1" type="ORF">GH714_011794</name>
</gene>
<dbReference type="AlphaFoldDB" id="A0A6A6MV98"/>
<comment type="caution">
    <text evidence="1">The sequence shown here is derived from an EMBL/GenBank/DDBJ whole genome shotgun (WGS) entry which is preliminary data.</text>
</comment>
<evidence type="ECO:0000313" key="2">
    <source>
        <dbReference type="Proteomes" id="UP000467840"/>
    </source>
</evidence>
<keyword evidence="2" id="KW-1185">Reference proteome</keyword>
<evidence type="ECO:0000313" key="1">
    <source>
        <dbReference type="EMBL" id="KAF2317104.1"/>
    </source>
</evidence>
<sequence length="646" mass="73411">MIQSSLSLQVCPSFSFKKRRLPAAEHRLSKLQSNNLKWQQDSFHQILNLMGLYKEGILAENEVSAFRTHMLETLIASPTEHEQPVILRDKLVFLQELLYAKCISEDEYHFSKRPLLQRLAVQGAETEARDVTVAGPKDLRENPEEEWSVIDLKDEKSLVAKENLSSKSMSKPHSAIKQTKGAASAFGFGSSHKQTKQKEEKSIFEIEARYPLRDSNLRNKESEMKSILMQESLPNESTKECGSTDKAKRKPFRTLFQREQREAHCGSGSSDNCINSEEKVSKSAKKQWGFDGFKKWKKNDADVETAPLPLNNERLASCHLVNTPVGEGPDTKLIKRKLHSNGSPSDFSIDTVSGDKIKKELSRIQTELCTTNTNLKFSDDQMEAISTELPADKAELKKFFPKSWCDRNGDVVLDVVKKEFKDHVGEMENMRNASREKHSKNSKRWTTFEDDNDDHENFHPNLFAYSNSNMCLENNNPFFHDYSSESNGNKLRSESSSSFQDQNPLWSPRHGHTLLGYKAEKVYEYLFTANSASCWLSLWLSVSQAVVNAVKAHKSIRLYKRDMGAFDVEILDVECVNSDDSKDIDDGDYVVEALDGSLGFQEMSRKNEGVLMNYLLSTKILLISRDVSRVAYGSVWSSSMYLAKPN</sequence>
<accession>A0A6A6MV98</accession>
<dbReference type="PANTHER" id="PTHR37392">
    <property type="entry name" value="OS09G0556800 PROTEIN"/>
    <property type="match status" value="1"/>
</dbReference>
<reference evidence="1 2" key="1">
    <citation type="journal article" date="2020" name="Mol. Plant">
        <title>The Chromosome-Based Rubber Tree Genome Provides New Insights into Spurge Genome Evolution and Rubber Biosynthesis.</title>
        <authorList>
            <person name="Liu J."/>
            <person name="Shi C."/>
            <person name="Shi C.C."/>
            <person name="Li W."/>
            <person name="Zhang Q.J."/>
            <person name="Zhang Y."/>
            <person name="Li K."/>
            <person name="Lu H.F."/>
            <person name="Shi C."/>
            <person name="Zhu S.T."/>
            <person name="Xiao Z.Y."/>
            <person name="Nan H."/>
            <person name="Yue Y."/>
            <person name="Zhu X.G."/>
            <person name="Wu Y."/>
            <person name="Hong X.N."/>
            <person name="Fan G.Y."/>
            <person name="Tong Y."/>
            <person name="Zhang D."/>
            <person name="Mao C.L."/>
            <person name="Liu Y.L."/>
            <person name="Hao S.J."/>
            <person name="Liu W.Q."/>
            <person name="Lv M.Q."/>
            <person name="Zhang H.B."/>
            <person name="Liu Y."/>
            <person name="Hu-Tang G.R."/>
            <person name="Wang J.P."/>
            <person name="Wang J.H."/>
            <person name="Sun Y.H."/>
            <person name="Ni S.B."/>
            <person name="Chen W.B."/>
            <person name="Zhang X.C."/>
            <person name="Jiao Y.N."/>
            <person name="Eichler E.E."/>
            <person name="Li G.H."/>
            <person name="Liu X."/>
            <person name="Gao L.Z."/>
        </authorList>
    </citation>
    <scope>NUCLEOTIDE SEQUENCE [LARGE SCALE GENOMIC DNA]</scope>
    <source>
        <strain evidence="2">cv. GT1</strain>
        <tissue evidence="1">Leaf</tissue>
    </source>
</reference>
<protein>
    <submittedName>
        <fullName evidence="1">Uncharacterized protein</fullName>
    </submittedName>
</protein>
<proteinExistence type="predicted"/>
<name>A0A6A6MV98_HEVBR</name>